<proteinExistence type="predicted"/>
<evidence type="ECO:0000256" key="1">
    <source>
        <dbReference type="SAM" id="MobiDB-lite"/>
    </source>
</evidence>
<gene>
    <name evidence="2" type="ORF">FGG08_005060</name>
</gene>
<dbReference type="EMBL" id="JAGHQL010000113">
    <property type="protein sequence ID" value="KAH0538325.1"/>
    <property type="molecule type" value="Genomic_DNA"/>
</dbReference>
<reference evidence="2" key="1">
    <citation type="submission" date="2021-03" db="EMBL/GenBank/DDBJ databases">
        <title>Comparative genomics and phylogenomic investigation of the class Geoglossomycetes provide insights into ecological specialization and systematics.</title>
        <authorList>
            <person name="Melie T."/>
            <person name="Pirro S."/>
            <person name="Miller A.N."/>
            <person name="Quandt A."/>
        </authorList>
    </citation>
    <scope>NUCLEOTIDE SEQUENCE</scope>
    <source>
        <strain evidence="2">GBOQ0MN5Z8</strain>
    </source>
</reference>
<sequence length="238" mass="25395">MPTRATSMPPTSATATASTNNAPPTAPIVAVPVPGASSSARSAATASAADTAALDLPALQAESPRALAARAEQLPEKASAALQSLARLPRARGVNLRAGRDIVWDRMVNQEAVLGYTRGQEPAQACASCKRQAGPFVKCVVVQGKLAGACTNCHYGSGSCRCSFRQNTPASSVTEPKRTSKRNTGQRKAVTKPNRMQLLCKRAKLYRKLAETYEEEVEDMEKVETIEIESDSDMEMEE</sequence>
<dbReference type="Proteomes" id="UP000698800">
    <property type="component" value="Unassembled WGS sequence"/>
</dbReference>
<protein>
    <submittedName>
        <fullName evidence="2">Uncharacterized protein</fullName>
    </submittedName>
</protein>
<feature type="region of interest" description="Disordered" evidence="1">
    <location>
        <begin position="166"/>
        <end position="189"/>
    </location>
</feature>
<dbReference type="InterPro" id="IPR022190">
    <property type="entry name" value="DUF3716"/>
</dbReference>
<feature type="region of interest" description="Disordered" evidence="1">
    <location>
        <begin position="1"/>
        <end position="42"/>
    </location>
</feature>
<dbReference type="OrthoDB" id="5409127at2759"/>
<organism evidence="2 3">
    <name type="scientific">Glutinoglossum americanum</name>
    <dbReference type="NCBI Taxonomy" id="1670608"/>
    <lineage>
        <taxon>Eukaryota</taxon>
        <taxon>Fungi</taxon>
        <taxon>Dikarya</taxon>
        <taxon>Ascomycota</taxon>
        <taxon>Pezizomycotina</taxon>
        <taxon>Geoglossomycetes</taxon>
        <taxon>Geoglossales</taxon>
        <taxon>Geoglossaceae</taxon>
        <taxon>Glutinoglossum</taxon>
    </lineage>
</organism>
<evidence type="ECO:0000313" key="2">
    <source>
        <dbReference type="EMBL" id="KAH0538325.1"/>
    </source>
</evidence>
<dbReference type="Pfam" id="PF12511">
    <property type="entry name" value="DUF3716"/>
    <property type="match status" value="1"/>
</dbReference>
<name>A0A9P8I4C4_9PEZI</name>
<comment type="caution">
    <text evidence="2">The sequence shown here is derived from an EMBL/GenBank/DDBJ whole genome shotgun (WGS) entry which is preliminary data.</text>
</comment>
<accession>A0A9P8I4C4</accession>
<evidence type="ECO:0000313" key="3">
    <source>
        <dbReference type="Proteomes" id="UP000698800"/>
    </source>
</evidence>
<dbReference type="AlphaFoldDB" id="A0A9P8I4C4"/>
<keyword evidence="3" id="KW-1185">Reference proteome</keyword>